<evidence type="ECO:0000256" key="7">
    <source>
        <dbReference type="ARBA" id="ARBA00023002"/>
    </source>
</evidence>
<evidence type="ECO:0000256" key="10">
    <source>
        <dbReference type="ARBA" id="ARBA00034478"/>
    </source>
</evidence>
<comment type="cofactor">
    <cofactor evidence="1 12">
        <name>FAD</name>
        <dbReference type="ChEBI" id="CHEBI:57692"/>
    </cofactor>
</comment>
<keyword evidence="8" id="KW-0520">NAD</keyword>
<organism evidence="13 14">
    <name type="scientific">Sneathiella marina</name>
    <dbReference type="NCBI Taxonomy" id="2950108"/>
    <lineage>
        <taxon>Bacteria</taxon>
        <taxon>Pseudomonadati</taxon>
        <taxon>Pseudomonadota</taxon>
        <taxon>Alphaproteobacteria</taxon>
        <taxon>Sneathiellales</taxon>
        <taxon>Sneathiellaceae</taxon>
        <taxon>Sneathiella</taxon>
    </lineage>
</organism>
<keyword evidence="6 12" id="KW-0274">FAD</keyword>
<dbReference type="SUPFAM" id="SSF51730">
    <property type="entry name" value="FAD-linked oxidoreductase"/>
    <property type="match status" value="1"/>
</dbReference>
<evidence type="ECO:0000256" key="9">
    <source>
        <dbReference type="ARBA" id="ARBA00023167"/>
    </source>
</evidence>
<keyword evidence="14" id="KW-1185">Reference proteome</keyword>
<evidence type="ECO:0000256" key="2">
    <source>
        <dbReference type="ARBA" id="ARBA00004777"/>
    </source>
</evidence>
<reference evidence="13" key="1">
    <citation type="submission" date="2022-06" db="EMBL/GenBank/DDBJ databases">
        <title>Sneathiella actinostolidae sp. nov., isolated from a sea anemonein the Western Pacific Ocean.</title>
        <authorList>
            <person name="Wei M.J."/>
        </authorList>
    </citation>
    <scope>NUCLEOTIDE SEQUENCE</scope>
    <source>
        <strain evidence="13">PHK-P5</strain>
    </source>
</reference>
<dbReference type="GO" id="GO:0004489">
    <property type="term" value="F:methylenetetrahydrofolate reductase [NAD(P)H] activity"/>
    <property type="evidence" value="ECO:0007669"/>
    <property type="project" value="UniProtKB-EC"/>
</dbReference>
<evidence type="ECO:0000313" key="13">
    <source>
        <dbReference type="EMBL" id="USG62961.1"/>
    </source>
</evidence>
<dbReference type="PANTHER" id="PTHR45754">
    <property type="entry name" value="METHYLENETETRAHYDROFOLATE REDUCTASE"/>
    <property type="match status" value="1"/>
</dbReference>
<sequence length="309" mass="34120">MIMSGISPGRSAEQGLVVNGIANRVEVSFEFFPPSSEALASKHWQSLNRLAPLGPKFVSVTYGAGGSTRERTHQLVSRIRRETSLEPAAHLTCVGATVEEIEAVAESYWESGINHIVALRGDPQEGQERFEPHPGGFSGSVELIKHLKKMHDFEITVGCYPEIHPDAASSLADIDYLKRKMDAGATRAITQFFFDPEVYLRFVERAQAHGITIPIVPGILPVTSYSKIRQFSEQCGTQIPAWLTHLFETLDEDPATRNLVAAMVASEQCLQLQQAGVTDFHFYTLNRADLVYSVCHTLGLRPNQLACNP</sequence>
<comment type="pathway">
    <text evidence="2 12">One-carbon metabolism; tetrahydrofolate interconversion.</text>
</comment>
<evidence type="ECO:0000256" key="1">
    <source>
        <dbReference type="ARBA" id="ARBA00001974"/>
    </source>
</evidence>
<dbReference type="NCBIfam" id="TIGR00676">
    <property type="entry name" value="fadh2"/>
    <property type="match status" value="1"/>
</dbReference>
<dbReference type="CDD" id="cd00537">
    <property type="entry name" value="MTHFR"/>
    <property type="match status" value="1"/>
</dbReference>
<comment type="catalytic activity">
    <reaction evidence="11">
        <text>(6S)-5-methyl-5,6,7,8-tetrahydrofolate + NAD(+) = (6R)-5,10-methylene-5,6,7,8-tetrahydrofolate + NADH + H(+)</text>
        <dbReference type="Rhea" id="RHEA:19821"/>
        <dbReference type="ChEBI" id="CHEBI:15378"/>
        <dbReference type="ChEBI" id="CHEBI:15636"/>
        <dbReference type="ChEBI" id="CHEBI:18608"/>
        <dbReference type="ChEBI" id="CHEBI:57540"/>
        <dbReference type="ChEBI" id="CHEBI:57945"/>
        <dbReference type="EC" id="1.5.1.54"/>
    </reaction>
    <physiologicalReaction direction="right-to-left" evidence="11">
        <dbReference type="Rhea" id="RHEA:19823"/>
    </physiologicalReaction>
</comment>
<proteinExistence type="inferred from homology"/>
<dbReference type="Proteomes" id="UP001056291">
    <property type="component" value="Chromosome"/>
</dbReference>
<keyword evidence="5 12" id="KW-0285">Flavoprotein</keyword>
<dbReference type="EMBL" id="CP098747">
    <property type="protein sequence ID" value="USG62961.1"/>
    <property type="molecule type" value="Genomic_DNA"/>
</dbReference>
<dbReference type="InterPro" id="IPR004620">
    <property type="entry name" value="MTHF_reductase_bac"/>
</dbReference>
<evidence type="ECO:0000256" key="6">
    <source>
        <dbReference type="ARBA" id="ARBA00022827"/>
    </source>
</evidence>
<dbReference type="Gene3D" id="3.20.20.220">
    <property type="match status" value="1"/>
</dbReference>
<evidence type="ECO:0000313" key="14">
    <source>
        <dbReference type="Proteomes" id="UP001056291"/>
    </source>
</evidence>
<dbReference type="EC" id="1.5.1.54" evidence="12"/>
<evidence type="ECO:0000256" key="5">
    <source>
        <dbReference type="ARBA" id="ARBA00022630"/>
    </source>
</evidence>
<dbReference type="PANTHER" id="PTHR45754:SF3">
    <property type="entry name" value="METHYLENETETRAHYDROFOLATE REDUCTASE (NADPH)"/>
    <property type="match status" value="1"/>
</dbReference>
<dbReference type="Pfam" id="PF02219">
    <property type="entry name" value="MTHFR"/>
    <property type="match status" value="1"/>
</dbReference>
<dbReference type="InterPro" id="IPR029041">
    <property type="entry name" value="FAD-linked_oxidoreductase-like"/>
</dbReference>
<evidence type="ECO:0000256" key="12">
    <source>
        <dbReference type="RuleBase" id="RU003862"/>
    </source>
</evidence>
<comment type="pathway">
    <text evidence="10">Amino-acid biosynthesis; L-methionine biosynthesis via de novo pathway.</text>
</comment>
<keyword evidence="9" id="KW-0486">Methionine biosynthesis</keyword>
<dbReference type="InterPro" id="IPR003171">
    <property type="entry name" value="Mehydrof_redctse-like"/>
</dbReference>
<evidence type="ECO:0000256" key="4">
    <source>
        <dbReference type="ARBA" id="ARBA00022605"/>
    </source>
</evidence>
<evidence type="ECO:0000256" key="8">
    <source>
        <dbReference type="ARBA" id="ARBA00023027"/>
    </source>
</evidence>
<name>A0ABY4W6Z5_9PROT</name>
<protein>
    <recommendedName>
        <fullName evidence="12">Methylenetetrahydrofolate reductase</fullName>
        <ecNumber evidence="12">1.5.1.54</ecNumber>
    </recommendedName>
</protein>
<comment type="similarity">
    <text evidence="3 12">Belongs to the methylenetetrahydrofolate reductase family.</text>
</comment>
<accession>A0ABY4W6Z5</accession>
<evidence type="ECO:0000256" key="11">
    <source>
        <dbReference type="ARBA" id="ARBA00048628"/>
    </source>
</evidence>
<keyword evidence="7 12" id="KW-0560">Oxidoreductase</keyword>
<gene>
    <name evidence="13" type="primary">metF</name>
    <name evidence="13" type="ORF">NBZ79_08220</name>
</gene>
<keyword evidence="4" id="KW-0028">Amino-acid biosynthesis</keyword>
<evidence type="ECO:0000256" key="3">
    <source>
        <dbReference type="ARBA" id="ARBA00006743"/>
    </source>
</evidence>